<proteinExistence type="predicted"/>
<name>A0AC34G1T9_9BILA</name>
<organism evidence="1 2">
    <name type="scientific">Panagrolaimus sp. ES5</name>
    <dbReference type="NCBI Taxonomy" id="591445"/>
    <lineage>
        <taxon>Eukaryota</taxon>
        <taxon>Metazoa</taxon>
        <taxon>Ecdysozoa</taxon>
        <taxon>Nematoda</taxon>
        <taxon>Chromadorea</taxon>
        <taxon>Rhabditida</taxon>
        <taxon>Tylenchina</taxon>
        <taxon>Panagrolaimomorpha</taxon>
        <taxon>Panagrolaimoidea</taxon>
        <taxon>Panagrolaimidae</taxon>
        <taxon>Panagrolaimus</taxon>
    </lineage>
</organism>
<evidence type="ECO:0000313" key="2">
    <source>
        <dbReference type="WBParaSite" id="ES5_v2.g23257.t1"/>
    </source>
</evidence>
<sequence length="197" mass="22558">MFKSLTSKEVVIHNVWKQNLDEEFIKIRRYIKDYPYIAFDTEFPGVVGTPIGAYKTKEDFQYSYISSNVNILKLIQVGFCLVNSRGDLPPGGDIWQFNFKFSVDDDMYNTDGIRVEDFGALLTTSGLVANDKVTWITFHSCFDFGYLIKTIVGPILPASEKEFFAFHRILFPKSYDIKMLMKCNNVQAAQVRGGLQD</sequence>
<accession>A0AC34G1T9</accession>
<protein>
    <submittedName>
        <fullName evidence="2">Poly(A)-specific ribonuclease</fullName>
    </submittedName>
</protein>
<evidence type="ECO:0000313" key="1">
    <source>
        <dbReference type="Proteomes" id="UP000887579"/>
    </source>
</evidence>
<reference evidence="2" key="1">
    <citation type="submission" date="2022-11" db="UniProtKB">
        <authorList>
            <consortium name="WormBaseParasite"/>
        </authorList>
    </citation>
    <scope>IDENTIFICATION</scope>
</reference>
<dbReference type="Proteomes" id="UP000887579">
    <property type="component" value="Unplaced"/>
</dbReference>
<dbReference type="WBParaSite" id="ES5_v2.g23257.t1">
    <property type="protein sequence ID" value="ES5_v2.g23257.t1"/>
    <property type="gene ID" value="ES5_v2.g23257"/>
</dbReference>